<keyword evidence="3" id="KW-1185">Reference proteome</keyword>
<dbReference type="InterPro" id="IPR002539">
    <property type="entry name" value="MaoC-like_dom"/>
</dbReference>
<feature type="domain" description="MaoC-like" evidence="1">
    <location>
        <begin position="19"/>
        <end position="114"/>
    </location>
</feature>
<sequence>MSTYRHFEDFAPGTIIDLGSRSVSREEIIAFASEFDPQPFHLSEEAGKGSLLGGLAASGWHTAAIFMRLLVDGLLGQAAGQGAPGIDKLMWRRPVYADDTLTAKAEVLGGRPLRSKPGLGVVSFRFTVTNQRGDLVMTLDNPILFACRETAA</sequence>
<dbReference type="SUPFAM" id="SSF54637">
    <property type="entry name" value="Thioesterase/thiol ester dehydrase-isomerase"/>
    <property type="match status" value="1"/>
</dbReference>
<gene>
    <name evidence="2" type="ORF">GWI72_01255</name>
</gene>
<evidence type="ECO:0000313" key="2">
    <source>
        <dbReference type="EMBL" id="NBN76890.1"/>
    </source>
</evidence>
<dbReference type="Gene3D" id="3.10.129.10">
    <property type="entry name" value="Hotdog Thioesterase"/>
    <property type="match status" value="1"/>
</dbReference>
<proteinExistence type="predicted"/>
<dbReference type="AlphaFoldDB" id="A0A7X5J866"/>
<dbReference type="EMBL" id="JAABLQ010000001">
    <property type="protein sequence ID" value="NBN76890.1"/>
    <property type="molecule type" value="Genomic_DNA"/>
</dbReference>
<dbReference type="PANTHER" id="PTHR43664:SF1">
    <property type="entry name" value="BETA-METHYLMALYL-COA DEHYDRATASE"/>
    <property type="match status" value="1"/>
</dbReference>
<reference evidence="3" key="1">
    <citation type="submission" date="2020-01" db="EMBL/GenBank/DDBJ databases">
        <authorList>
            <person name="Fang Y."/>
            <person name="Sun R."/>
            <person name="Nie L."/>
            <person name="He J."/>
            <person name="Hao L."/>
            <person name="Wang L."/>
            <person name="Su S."/>
            <person name="Lv E."/>
            <person name="Zhang Z."/>
            <person name="Xie R."/>
            <person name="Liu H."/>
        </authorList>
    </citation>
    <scope>NUCLEOTIDE SEQUENCE [LARGE SCALE GENOMIC DNA]</scope>
    <source>
        <strain evidence="3">XCT-53</strain>
    </source>
</reference>
<evidence type="ECO:0000259" key="1">
    <source>
        <dbReference type="Pfam" id="PF01575"/>
    </source>
</evidence>
<evidence type="ECO:0000313" key="3">
    <source>
        <dbReference type="Proteomes" id="UP000586722"/>
    </source>
</evidence>
<organism evidence="2 3">
    <name type="scientific">Pannonibacter tanglangensis</name>
    <dbReference type="NCBI Taxonomy" id="2750084"/>
    <lineage>
        <taxon>Bacteria</taxon>
        <taxon>Pseudomonadati</taxon>
        <taxon>Pseudomonadota</taxon>
        <taxon>Alphaproteobacteria</taxon>
        <taxon>Hyphomicrobiales</taxon>
        <taxon>Stappiaceae</taxon>
        <taxon>Pannonibacter</taxon>
    </lineage>
</organism>
<dbReference type="RefSeq" id="WP_161707664.1">
    <property type="nucleotide sequence ID" value="NZ_JAABLQ010000001.1"/>
</dbReference>
<protein>
    <submittedName>
        <fullName evidence="2">Enoyl-CoA hydratase</fullName>
    </submittedName>
</protein>
<dbReference type="InterPro" id="IPR029069">
    <property type="entry name" value="HotDog_dom_sf"/>
</dbReference>
<dbReference type="Pfam" id="PF01575">
    <property type="entry name" value="MaoC_dehydratas"/>
    <property type="match status" value="1"/>
</dbReference>
<comment type="caution">
    <text evidence="2">The sequence shown here is derived from an EMBL/GenBank/DDBJ whole genome shotgun (WGS) entry which is preliminary data.</text>
</comment>
<dbReference type="Proteomes" id="UP000586722">
    <property type="component" value="Unassembled WGS sequence"/>
</dbReference>
<accession>A0A7X5J866</accession>
<name>A0A7X5J866_9HYPH</name>
<dbReference type="InterPro" id="IPR052342">
    <property type="entry name" value="MCH/BMMD"/>
</dbReference>
<dbReference type="CDD" id="cd03454">
    <property type="entry name" value="YdeM"/>
    <property type="match status" value="1"/>
</dbReference>
<dbReference type="PANTHER" id="PTHR43664">
    <property type="entry name" value="MONOAMINE OXIDASE-RELATED"/>
    <property type="match status" value="1"/>
</dbReference>